<dbReference type="Proteomes" id="UP000413786">
    <property type="component" value="Unassembled WGS sequence"/>
</dbReference>
<evidence type="ECO:0000313" key="14">
    <source>
        <dbReference type="Proteomes" id="UP000371553"/>
    </source>
</evidence>
<evidence type="ECO:0000313" key="22">
    <source>
        <dbReference type="Proteomes" id="UP000844471"/>
    </source>
</evidence>
<dbReference type="Proteomes" id="UP000478945">
    <property type="component" value="Unassembled WGS sequence"/>
</dbReference>
<reference evidence="18 19" key="3">
    <citation type="submission" date="2019-04" db="EMBL/GenBank/DDBJ databases">
        <authorList>
            <person name="Ashton P.M."/>
            <person name="Dallman T."/>
            <person name="Nair S."/>
            <person name="De Pinna E."/>
            <person name="Peters T."/>
            <person name="Grant K."/>
        </authorList>
    </citation>
    <scope>NUCLEOTIDE SEQUENCE [LARGE SCALE GENOMIC DNA]</scope>
    <source>
        <strain evidence="6 21">429821</strain>
        <strain evidence="8 19">562417</strain>
        <strain evidence="9 20">562428</strain>
        <strain evidence="7 18">563356</strain>
        <strain evidence="3 15">688377</strain>
        <strain evidence="10 17">760311</strain>
        <strain evidence="11 16">883775</strain>
        <strain evidence="5">RL15000161</strain>
    </source>
</reference>
<dbReference type="EMBL" id="AABEVI010000006">
    <property type="protein sequence ID" value="EAH0218667.1"/>
    <property type="molecule type" value="Genomic_DNA"/>
</dbReference>
<keyword evidence="1" id="KW-0732">Signal</keyword>
<dbReference type="Proteomes" id="UP000517258">
    <property type="component" value="Unassembled WGS sequence"/>
</dbReference>
<dbReference type="Pfam" id="PF17118">
    <property type="entry name" value="DUF5105"/>
    <property type="match status" value="1"/>
</dbReference>
<dbReference type="Proteomes" id="UP000470497">
    <property type="component" value="Unassembled WGS sequence"/>
</dbReference>
<evidence type="ECO:0000259" key="2">
    <source>
        <dbReference type="Pfam" id="PF17118"/>
    </source>
</evidence>
<dbReference type="EMBL" id="AAARIE010000010">
    <property type="protein sequence ID" value="EAE2660388.1"/>
    <property type="molecule type" value="Genomic_DNA"/>
</dbReference>
<evidence type="ECO:0000313" key="12">
    <source>
        <dbReference type="EMBL" id="HAA9722267.1"/>
    </source>
</evidence>
<dbReference type="EMBL" id="AAJEKY010000006">
    <property type="protein sequence ID" value="ECL0131427.1"/>
    <property type="molecule type" value="Genomic_DNA"/>
</dbReference>
<dbReference type="Proteomes" id="UP000383365">
    <property type="component" value="Unassembled WGS sequence"/>
</dbReference>
<dbReference type="EMBL" id="DAAEZQ010000004">
    <property type="protein sequence ID" value="HAA9722267.1"/>
    <property type="molecule type" value="Genomic_DNA"/>
</dbReference>
<evidence type="ECO:0000313" key="5">
    <source>
        <dbReference type="EMBL" id="EAE2660388.1"/>
    </source>
</evidence>
<evidence type="ECO:0000313" key="7">
    <source>
        <dbReference type="EMBL" id="EAH0218667.1"/>
    </source>
</evidence>
<dbReference type="EMBL" id="AABGFX010000006">
    <property type="protein sequence ID" value="EAH3127408.1"/>
    <property type="molecule type" value="Genomic_DNA"/>
</dbReference>
<evidence type="ECO:0000313" key="19">
    <source>
        <dbReference type="Proteomes" id="UP000525068"/>
    </source>
</evidence>
<reference evidence="12" key="4">
    <citation type="submission" date="2019-11" db="EMBL/GenBank/DDBJ databases">
        <authorList>
            <consortium name="NCBI Pathogen Detection Project"/>
        </authorList>
    </citation>
    <scope>NUCLEOTIDE SEQUENCE</scope>
    <source>
        <strain evidence="12">HPB3501</strain>
    </source>
</reference>
<evidence type="ECO:0000313" key="11">
    <source>
        <dbReference type="EMBL" id="EDP8409928.1"/>
    </source>
</evidence>
<dbReference type="EMBL" id="AAAPCR010000001">
    <property type="protein sequence ID" value="EAD8144502.1"/>
    <property type="molecule type" value="Genomic_DNA"/>
</dbReference>
<evidence type="ECO:0000313" key="3">
    <source>
        <dbReference type="EMBL" id="EAC4483254.1"/>
    </source>
</evidence>
<dbReference type="PROSITE" id="PS51257">
    <property type="entry name" value="PROKAR_LIPOPROTEIN"/>
    <property type="match status" value="1"/>
</dbReference>
<evidence type="ECO:0000313" key="16">
    <source>
        <dbReference type="Proteomes" id="UP000470497"/>
    </source>
</evidence>
<reference evidence="12 22" key="1">
    <citation type="journal article" date="2018" name="Genome Biol.">
        <title>SKESA: strategic k-mer extension for scrupulous assemblies.</title>
        <authorList>
            <person name="Souvorov A."/>
            <person name="Agarwala R."/>
            <person name="Lipman D.J."/>
        </authorList>
    </citation>
    <scope>NUCLEOTIDE SEQUENCE [LARGE SCALE GENOMIC DNA]</scope>
    <source>
        <strain evidence="12 22">HPB3501</strain>
    </source>
</reference>
<accession>A0A477W6T3</accession>
<evidence type="ECO:0000313" key="8">
    <source>
        <dbReference type="EMBL" id="EAH1615522.1"/>
    </source>
</evidence>
<evidence type="ECO:0000313" key="21">
    <source>
        <dbReference type="Proteomes" id="UP000548826"/>
    </source>
</evidence>
<dbReference type="Proteomes" id="UP000371553">
    <property type="component" value="Unassembled WGS sequence"/>
</dbReference>
<dbReference type="RefSeq" id="WP_003732935.1">
    <property type="nucleotide sequence ID" value="NZ_BAAFVI010000003.1"/>
</dbReference>
<organism evidence="7 18">
    <name type="scientific">Listeria monocytogenes</name>
    <dbReference type="NCBI Taxonomy" id="1639"/>
    <lineage>
        <taxon>Bacteria</taxon>
        <taxon>Bacillati</taxon>
        <taxon>Bacillota</taxon>
        <taxon>Bacilli</taxon>
        <taxon>Bacillales</taxon>
        <taxon>Listeriaceae</taxon>
        <taxon>Listeria</taxon>
    </lineage>
</organism>
<dbReference type="AlphaFoldDB" id="A0A477W6T3"/>
<dbReference type="Proteomes" id="UP000529135">
    <property type="component" value="Unassembled WGS sequence"/>
</dbReference>
<dbReference type="InterPro" id="IPR031343">
    <property type="entry name" value="DUF5105"/>
</dbReference>
<evidence type="ECO:0000313" key="4">
    <source>
        <dbReference type="EMBL" id="EAD8144502.1"/>
    </source>
</evidence>
<dbReference type="EMBL" id="AABFMV010000006">
    <property type="protein sequence ID" value="EAH1615522.1"/>
    <property type="molecule type" value="Genomic_DNA"/>
</dbReference>
<evidence type="ECO:0000313" key="9">
    <source>
        <dbReference type="EMBL" id="EAH3127408.1"/>
    </source>
</evidence>
<dbReference type="Proteomes" id="UP000844471">
    <property type="component" value="Unassembled WGS sequence"/>
</dbReference>
<evidence type="ECO:0000256" key="1">
    <source>
        <dbReference type="SAM" id="SignalP"/>
    </source>
</evidence>
<dbReference type="EMBL" id="CP098507">
    <property type="protein sequence ID" value="UUJ80472.1"/>
    <property type="molecule type" value="Genomic_DNA"/>
</dbReference>
<dbReference type="Proteomes" id="UP000193519">
    <property type="component" value="Chromosome"/>
</dbReference>
<evidence type="ECO:0000313" key="6">
    <source>
        <dbReference type="EMBL" id="EAG9857355.1"/>
    </source>
</evidence>
<dbReference type="EMBL" id="AANOZB010000004">
    <property type="protein sequence ID" value="EDP8409928.1"/>
    <property type="molecule type" value="Genomic_DNA"/>
</dbReference>
<dbReference type="EMBL" id="AAAIJX010000006">
    <property type="protein sequence ID" value="EAC4483254.1"/>
    <property type="molecule type" value="Genomic_DNA"/>
</dbReference>
<sequence>MKKGLFSMVLVLAMVLVLSACGGASRVEPKKAGEITVNAVVYNKDTDKVKDVYGEDGSKFEKEFETSFKESFISTFTASFSSDVNLDKQVDEFYDALRKQVNEKTSYTTKVTNDDKESPEIQFAVKGLDMKGVQTELVEELTKAATADPSLATDDQKMAEKTMEIYTKAVQNADAVSEAKTVTLKLKADPDDDSLWKMENDMAFMQELTTAFFMGGMN</sequence>
<name>A0A477W6T3_LISMN</name>
<reference evidence="4 14" key="2">
    <citation type="submission" date="2018-06" db="EMBL/GenBank/DDBJ databases">
        <authorList>
            <consortium name="GenomeTrakr: Next Generation Sequencing Network for Food Pathogen Tracability"/>
        </authorList>
    </citation>
    <scope>NUCLEOTIDE SEQUENCE [LARGE SCALE GENOMIC DNA]</scope>
    <source>
        <strain evidence="4 14">NYAG13B12507-5</strain>
    </source>
</reference>
<evidence type="ECO:0000313" key="17">
    <source>
        <dbReference type="Proteomes" id="UP000478945"/>
    </source>
</evidence>
<feature type="signal peptide" evidence="1">
    <location>
        <begin position="1"/>
        <end position="20"/>
    </location>
</feature>
<evidence type="ECO:0000313" key="10">
    <source>
        <dbReference type="EMBL" id="ECL0131427.1"/>
    </source>
</evidence>
<dbReference type="EMBL" id="AABEQV010000006">
    <property type="protein sequence ID" value="EAG9857355.1"/>
    <property type="molecule type" value="Genomic_DNA"/>
</dbReference>
<protein>
    <submittedName>
        <fullName evidence="7">DUF5105 domain-containing protein</fullName>
    </submittedName>
</protein>
<feature type="chain" id="PRO_5044088513" evidence="1">
    <location>
        <begin position="21"/>
        <end position="218"/>
    </location>
</feature>
<evidence type="ECO:0000313" key="20">
    <source>
        <dbReference type="Proteomes" id="UP000529135"/>
    </source>
</evidence>
<dbReference type="Proteomes" id="UP000548826">
    <property type="component" value="Unassembled WGS sequence"/>
</dbReference>
<gene>
    <name evidence="13" type="ORF">BES38_04490</name>
    <name evidence="4" type="ORF">CD20_00300</name>
    <name evidence="8" type="ORF">D4271_08890</name>
    <name evidence="6" type="ORF">D4C60_10155</name>
    <name evidence="7" type="ORF">D4D89_10095</name>
    <name evidence="9" type="ORF">D5M70_08830</name>
    <name evidence="3" type="ORF">E0I39_10160</name>
    <name evidence="5" type="ORF">E1V33_09480</name>
    <name evidence="10" type="ORF">FJU19_10000</name>
    <name evidence="11" type="ORF">G3R95_001487</name>
    <name evidence="12" type="ORF">GIH49_08985</name>
</gene>
<feature type="domain" description="DUF5105" evidence="2">
    <location>
        <begin position="24"/>
        <end position="213"/>
    </location>
</feature>
<dbReference type="Proteomes" id="UP000525068">
    <property type="component" value="Unassembled WGS sequence"/>
</dbReference>
<reference evidence="13" key="5">
    <citation type="submission" date="2022-06" db="EMBL/GenBank/DDBJ databases">
        <title>Complete genomes of Listeria monocytogenes strains L58-55 and 6179.</title>
        <authorList>
            <person name="Schmitz-Esser S."/>
            <person name="Tibbs-Cortes B.W."/>
        </authorList>
    </citation>
    <scope>NUCLEOTIDE SEQUENCE</scope>
    <source>
        <strain evidence="13">L58-55</strain>
    </source>
</reference>
<proteinExistence type="predicted"/>
<evidence type="ECO:0000313" key="18">
    <source>
        <dbReference type="Proteomes" id="UP000517258"/>
    </source>
</evidence>
<evidence type="ECO:0000313" key="15">
    <source>
        <dbReference type="Proteomes" id="UP000413786"/>
    </source>
</evidence>
<evidence type="ECO:0000313" key="13">
    <source>
        <dbReference type="EMBL" id="UUJ80472.1"/>
    </source>
</evidence>